<name>A0AC34QQ47_9BILA</name>
<dbReference type="Proteomes" id="UP000887576">
    <property type="component" value="Unplaced"/>
</dbReference>
<dbReference type="WBParaSite" id="JU765_v2.g18377.t1">
    <property type="protein sequence ID" value="JU765_v2.g18377.t1"/>
    <property type="gene ID" value="JU765_v2.g18377"/>
</dbReference>
<organism evidence="1 2">
    <name type="scientific">Panagrolaimus sp. JU765</name>
    <dbReference type="NCBI Taxonomy" id="591449"/>
    <lineage>
        <taxon>Eukaryota</taxon>
        <taxon>Metazoa</taxon>
        <taxon>Ecdysozoa</taxon>
        <taxon>Nematoda</taxon>
        <taxon>Chromadorea</taxon>
        <taxon>Rhabditida</taxon>
        <taxon>Tylenchina</taxon>
        <taxon>Panagrolaimomorpha</taxon>
        <taxon>Panagrolaimoidea</taxon>
        <taxon>Panagrolaimidae</taxon>
        <taxon>Panagrolaimus</taxon>
    </lineage>
</organism>
<sequence>MYKRDSLDSDLVEAIPAYPAKDGCLSRIPYSSVMAFVMCIVGVIMFAIMMIWSFNASVEQARRALDITNIPWLERVHLMFIIVAILMVIISVFLLIIGFLSTGSTREEVYKRADSRRGGRVICVLAMIFSYLLNILWMFMLSITAILSFVYYIFSDLCRHLHGYSEGNCLDFSVFRPLFQDVSHSDLKLCGGNAQEFCALTNTVFSWNIVGFVGAFIICLGLVQFLASNASNYAHVSNEQRYIELKEVLYLDNNLQEYPQPIQQKYYPSKRSWPSPPNIPPPMPRKQKPMDEFKRSRNHQNPQIRGQSNQMTNSTRRNSYQNSIHGSNPWLNQKQY</sequence>
<reference evidence="2" key="1">
    <citation type="submission" date="2022-11" db="UniProtKB">
        <authorList>
            <consortium name="WormBaseParasite"/>
        </authorList>
    </citation>
    <scope>IDENTIFICATION</scope>
</reference>
<protein>
    <submittedName>
        <fullName evidence="2">Tetraspanin</fullName>
    </submittedName>
</protein>
<evidence type="ECO:0000313" key="1">
    <source>
        <dbReference type="Proteomes" id="UP000887576"/>
    </source>
</evidence>
<proteinExistence type="predicted"/>
<evidence type="ECO:0000313" key="2">
    <source>
        <dbReference type="WBParaSite" id="JU765_v2.g18377.t1"/>
    </source>
</evidence>
<accession>A0AC34QQ47</accession>